<feature type="domain" description="Endonuclease/exonuclease/phosphatase" evidence="2">
    <location>
        <begin position="108"/>
        <end position="157"/>
    </location>
</feature>
<dbReference type="Pfam" id="PF03372">
    <property type="entry name" value="Exo_endo_phos"/>
    <property type="match status" value="1"/>
</dbReference>
<gene>
    <name evidence="3" type="ORF">DMC30DRAFT_186270</name>
</gene>
<sequence>MPRRATHCKGEHPPDGTVHPRHTRFHPHSRPPRPSSPPAPPPPTTTSTRPHKRRRHPGPPQANPAESWQPAHLHRFDPDTQQWRPLVPTRTAAPPPRSTTLFDKLTLLTYNTWSSSPSHTPAQSRAVLSLVRDAGADIVLLQEVSPSFFRLLCAEPWLRAEGRWALTTADEFFRAAGTGARKRGKEGEREACVVLVRVGEGRLGRGADVWMTRLERARDEGGKAAIALRLCDDEGDERVRSSAGPARSLESSQGGSRATLLTVLYRAVTSHAGPPRDLALQLAARQCPAPLAAVRRMPLFPLCCTPSPVFVSGRYTHTGAPARPRGRLQRLVRGGTRAAVARASPPRRRVPPCCCTRLFALDLATFAVAASERPPPHGSSSSSSSRARRRVVRSPAHVRAPLPARDPARAQAAQAAPDRQSLLLRRGGGGGGAHAGAGAGDGIRAPWGGEAARGGPEGPHGEGREGVGE</sequence>
<evidence type="ECO:0000256" key="1">
    <source>
        <dbReference type="SAM" id="MobiDB-lite"/>
    </source>
</evidence>
<evidence type="ECO:0000313" key="4">
    <source>
        <dbReference type="Proteomes" id="UP000311382"/>
    </source>
</evidence>
<dbReference type="AlphaFoldDB" id="A0A5C5G170"/>
<evidence type="ECO:0000259" key="2">
    <source>
        <dbReference type="Pfam" id="PF03372"/>
    </source>
</evidence>
<dbReference type="GO" id="GO:0003824">
    <property type="term" value="F:catalytic activity"/>
    <property type="evidence" value="ECO:0007669"/>
    <property type="project" value="InterPro"/>
</dbReference>
<keyword evidence="4" id="KW-1185">Reference proteome</keyword>
<dbReference type="InterPro" id="IPR005135">
    <property type="entry name" value="Endo/exonuclease/phosphatase"/>
</dbReference>
<feature type="compositionally biased region" description="Basic and acidic residues" evidence="1">
    <location>
        <begin position="459"/>
        <end position="469"/>
    </location>
</feature>
<feature type="compositionally biased region" description="Low complexity" evidence="1">
    <location>
        <begin position="393"/>
        <end position="420"/>
    </location>
</feature>
<feature type="compositionally biased region" description="Pro residues" evidence="1">
    <location>
        <begin position="32"/>
        <end position="44"/>
    </location>
</feature>
<accession>A0A5C5G170</accession>
<dbReference type="InterPro" id="IPR036691">
    <property type="entry name" value="Endo/exonu/phosph_ase_sf"/>
</dbReference>
<dbReference type="OrthoDB" id="9975959at2759"/>
<dbReference type="SUPFAM" id="SSF56219">
    <property type="entry name" value="DNase I-like"/>
    <property type="match status" value="1"/>
</dbReference>
<dbReference type="Proteomes" id="UP000311382">
    <property type="component" value="Unassembled WGS sequence"/>
</dbReference>
<dbReference type="Gene3D" id="3.60.10.10">
    <property type="entry name" value="Endonuclease/exonuclease/phosphatase"/>
    <property type="match status" value="1"/>
</dbReference>
<feature type="compositionally biased region" description="Basic residues" evidence="1">
    <location>
        <begin position="19"/>
        <end position="31"/>
    </location>
</feature>
<name>A0A5C5G170_9BASI</name>
<protein>
    <recommendedName>
        <fullName evidence="2">Endonuclease/exonuclease/phosphatase domain-containing protein</fullName>
    </recommendedName>
</protein>
<reference evidence="3 4" key="1">
    <citation type="submission" date="2019-03" db="EMBL/GenBank/DDBJ databases">
        <title>Rhodosporidium diobovatum UCD-FST 08-225 genome sequencing, assembly, and annotation.</title>
        <authorList>
            <person name="Fakankun I.U."/>
            <person name="Fristensky B."/>
            <person name="Levin D.B."/>
        </authorList>
    </citation>
    <scope>NUCLEOTIDE SEQUENCE [LARGE SCALE GENOMIC DNA]</scope>
    <source>
        <strain evidence="3 4">UCD-FST 08-225</strain>
    </source>
</reference>
<dbReference type="EMBL" id="SOZI01000038">
    <property type="protein sequence ID" value="TNY21731.1"/>
    <property type="molecule type" value="Genomic_DNA"/>
</dbReference>
<feature type="region of interest" description="Disordered" evidence="1">
    <location>
        <begin position="1"/>
        <end position="99"/>
    </location>
</feature>
<organism evidence="3 4">
    <name type="scientific">Rhodotorula diobovata</name>
    <dbReference type="NCBI Taxonomy" id="5288"/>
    <lineage>
        <taxon>Eukaryota</taxon>
        <taxon>Fungi</taxon>
        <taxon>Dikarya</taxon>
        <taxon>Basidiomycota</taxon>
        <taxon>Pucciniomycotina</taxon>
        <taxon>Microbotryomycetes</taxon>
        <taxon>Sporidiobolales</taxon>
        <taxon>Sporidiobolaceae</taxon>
        <taxon>Rhodotorula</taxon>
    </lineage>
</organism>
<comment type="caution">
    <text evidence="3">The sequence shown here is derived from an EMBL/GenBank/DDBJ whole genome shotgun (WGS) entry which is preliminary data.</text>
</comment>
<proteinExistence type="predicted"/>
<feature type="region of interest" description="Disordered" evidence="1">
    <location>
        <begin position="371"/>
        <end position="469"/>
    </location>
</feature>
<feature type="compositionally biased region" description="Gly residues" evidence="1">
    <location>
        <begin position="426"/>
        <end position="441"/>
    </location>
</feature>
<evidence type="ECO:0000313" key="3">
    <source>
        <dbReference type="EMBL" id="TNY21731.1"/>
    </source>
</evidence>